<proteinExistence type="predicted"/>
<dbReference type="Proteomes" id="UP000001556">
    <property type="component" value="Chromosome"/>
</dbReference>
<organism evidence="1 2">
    <name type="scientific">Desulforamulus reducens (strain ATCC BAA-1160 / DSM 100696 / MI-1)</name>
    <name type="common">Desulfotomaculum reducens</name>
    <dbReference type="NCBI Taxonomy" id="349161"/>
    <lineage>
        <taxon>Bacteria</taxon>
        <taxon>Bacillati</taxon>
        <taxon>Bacillota</taxon>
        <taxon>Clostridia</taxon>
        <taxon>Eubacteriales</taxon>
        <taxon>Peptococcaceae</taxon>
        <taxon>Desulforamulus</taxon>
    </lineage>
</organism>
<evidence type="ECO:0000313" key="1">
    <source>
        <dbReference type="EMBL" id="ABO49547.1"/>
    </source>
</evidence>
<dbReference type="EMBL" id="CP000612">
    <property type="protein sequence ID" value="ABO49547.1"/>
    <property type="molecule type" value="Genomic_DNA"/>
</dbReference>
<protein>
    <submittedName>
        <fullName evidence="1">Uncharacterized protein</fullName>
    </submittedName>
</protein>
<gene>
    <name evidence="1" type="ordered locus">Dred_1012</name>
</gene>
<sequence length="81" mass="8601">MRLSRAGSSRGEAFTLVQANSEYPIVKGPGISLDSLPPGEGGGLGAGPQGKWCNAVIQLKSRSSACLFNREHPSFYRPLLL</sequence>
<accession>A4J394</accession>
<reference evidence="1 2" key="1">
    <citation type="submission" date="2007-03" db="EMBL/GenBank/DDBJ databases">
        <title>Complete sequence of Desulfotomaculum reducens MI-1.</title>
        <authorList>
            <consortium name="US DOE Joint Genome Institute"/>
            <person name="Copeland A."/>
            <person name="Lucas S."/>
            <person name="Lapidus A."/>
            <person name="Barry K."/>
            <person name="Detter J.C."/>
            <person name="Glavina del Rio T."/>
            <person name="Hammon N."/>
            <person name="Israni S."/>
            <person name="Dalin E."/>
            <person name="Tice H."/>
            <person name="Pitluck S."/>
            <person name="Sims D."/>
            <person name="Brettin T."/>
            <person name="Bruce D."/>
            <person name="Han C."/>
            <person name="Tapia R."/>
            <person name="Schmutz J."/>
            <person name="Larimer F."/>
            <person name="Land M."/>
            <person name="Hauser L."/>
            <person name="Kyrpides N."/>
            <person name="Kim E."/>
            <person name="Tebo B.M."/>
            <person name="Richardson P."/>
        </authorList>
    </citation>
    <scope>NUCLEOTIDE SEQUENCE [LARGE SCALE GENOMIC DNA]</scope>
    <source>
        <strain evidence="1 2">MI-1</strain>
    </source>
</reference>
<dbReference type="AlphaFoldDB" id="A4J394"/>
<name>A4J394_DESRM</name>
<keyword evidence="2" id="KW-1185">Reference proteome</keyword>
<evidence type="ECO:0000313" key="2">
    <source>
        <dbReference type="Proteomes" id="UP000001556"/>
    </source>
</evidence>
<dbReference type="HOGENOM" id="CLU_2568311_0_0_9"/>
<dbReference type="STRING" id="349161.Dred_1012"/>
<dbReference type="KEGG" id="drm:Dred_1012"/>